<evidence type="ECO:0000256" key="1">
    <source>
        <dbReference type="SAM" id="Phobius"/>
    </source>
</evidence>
<gene>
    <name evidence="2" type="ORF">UU77_C0004G0006</name>
</gene>
<comment type="caution">
    <text evidence="2">The sequence shown here is derived from an EMBL/GenBank/DDBJ whole genome shotgun (WGS) entry which is preliminary data.</text>
</comment>
<evidence type="ECO:0000313" key="3">
    <source>
        <dbReference type="Proteomes" id="UP000034507"/>
    </source>
</evidence>
<accession>A0A0G0X8F7</accession>
<dbReference type="Proteomes" id="UP000034507">
    <property type="component" value="Unassembled WGS sequence"/>
</dbReference>
<dbReference type="EMBL" id="LCBX01000004">
    <property type="protein sequence ID" value="KKS21329.1"/>
    <property type="molecule type" value="Genomic_DNA"/>
</dbReference>
<organism evidence="2 3">
    <name type="scientific">candidate division WWE3 bacterium GW2011_GWC1_41_7</name>
    <dbReference type="NCBI Taxonomy" id="1619119"/>
    <lineage>
        <taxon>Bacteria</taxon>
        <taxon>Katanobacteria</taxon>
    </lineage>
</organism>
<dbReference type="AlphaFoldDB" id="A0A0G0X8F7"/>
<feature type="transmembrane region" description="Helical" evidence="1">
    <location>
        <begin position="36"/>
        <end position="65"/>
    </location>
</feature>
<keyword evidence="1" id="KW-1133">Transmembrane helix</keyword>
<name>A0A0G0X8F7_UNCKA</name>
<reference evidence="2 3" key="1">
    <citation type="journal article" date="2015" name="Nature">
        <title>rRNA introns, odd ribosomes, and small enigmatic genomes across a large radiation of phyla.</title>
        <authorList>
            <person name="Brown C.T."/>
            <person name="Hug L.A."/>
            <person name="Thomas B.C."/>
            <person name="Sharon I."/>
            <person name="Castelle C.J."/>
            <person name="Singh A."/>
            <person name="Wilkins M.J."/>
            <person name="Williams K.H."/>
            <person name="Banfield J.F."/>
        </authorList>
    </citation>
    <scope>NUCLEOTIDE SEQUENCE [LARGE SCALE GENOMIC DNA]</scope>
</reference>
<keyword evidence="1" id="KW-0812">Transmembrane</keyword>
<feature type="transmembrane region" description="Helical" evidence="1">
    <location>
        <begin position="12"/>
        <end position="30"/>
    </location>
</feature>
<keyword evidence="1" id="KW-0472">Membrane</keyword>
<sequence length="112" mass="12075">MNQRSVDTLKRLQVWILVTASAGVILYAVISAALTVFGYLLALVLAAIVILLLLVVSISISEYAVSLGYDSGFRFFGMDHDRSITVAAVITGIGSFIGTLALLSWFAETYLK</sequence>
<evidence type="ECO:0000313" key="2">
    <source>
        <dbReference type="EMBL" id="KKS21329.1"/>
    </source>
</evidence>
<feature type="transmembrane region" description="Helical" evidence="1">
    <location>
        <begin position="86"/>
        <end position="107"/>
    </location>
</feature>
<protein>
    <submittedName>
        <fullName evidence="2">Uncharacterized protein</fullName>
    </submittedName>
</protein>
<proteinExistence type="predicted"/>